<comment type="caution">
    <text evidence="1">The sequence shown here is derived from an EMBL/GenBank/DDBJ whole genome shotgun (WGS) entry which is preliminary data.</text>
</comment>
<dbReference type="SUPFAM" id="SSF52540">
    <property type="entry name" value="P-loop containing nucleoside triphosphate hydrolases"/>
    <property type="match status" value="1"/>
</dbReference>
<organism evidence="1 2">
    <name type="scientific">Dolichospermum planctonicum</name>
    <dbReference type="NCBI Taxonomy" id="136072"/>
    <lineage>
        <taxon>Bacteria</taxon>
        <taxon>Bacillati</taxon>
        <taxon>Cyanobacteriota</taxon>
        <taxon>Cyanophyceae</taxon>
        <taxon>Nostocales</taxon>
        <taxon>Aphanizomenonaceae</taxon>
        <taxon>Dolichospermum</taxon>
    </lineage>
</organism>
<dbReference type="AlphaFoldDB" id="A0A480A9U3"/>
<evidence type="ECO:0008006" key="3">
    <source>
        <dbReference type="Google" id="ProtNLM"/>
    </source>
</evidence>
<accession>A0A480A9U3</accession>
<dbReference type="InterPro" id="IPR027417">
    <property type="entry name" value="P-loop_NTPase"/>
</dbReference>
<sequence>MIVSNDVPYLPSRDSQPTWKPDGLQILTPTEIGKLTTKILSELENSQISPQELQKLSTGIQEFRRNWEKAFSRFGNQYSGELTYRNLILNFEETIRLPQLESRNDISTITSMLSTSKSSSRQLSSKQLLLARNKLKAKPQLNRNACYQVVENLELQKSYQRLLTLPKHLQILQLFKSPSTLEEIEHCLPSEWEIPPTEIADIVQKLIDLELLTENFPLPKFTKPIFIVSAPRAGSTLLFETLAQFPDLWTIGDESHKIIEGIPELHPAAKNFSSNRLTQDDVLPHIPTILTERFTRQLQDREARGYLNFPINERLSIIRFLEKTPKNALRIPFLKTVFPEALFIYLYREPRGNISSLMEGWRSQRFPSYQFLSGWPYRQWCFLLTPGWESLQEASIVEIAAHQWYTANAYILDDLETLPQKSWHLVNYYDLIQDPKKTISQIAEFAQLRGDQHIEEILSQSLPVARRTLSEPSSDKWRKNEKEIEAVLPGLEPLLIRLKNKIS</sequence>
<reference evidence="2" key="1">
    <citation type="submission" date="2019-02" db="EMBL/GenBank/DDBJ databases">
        <title>Draft genome sequence of Dolichospermum planctonicum NIES-80.</title>
        <authorList>
            <person name="Yamaguchi H."/>
            <person name="Suzuki S."/>
            <person name="Kawachi M."/>
        </authorList>
    </citation>
    <scope>NUCLEOTIDE SEQUENCE [LARGE SCALE GENOMIC DNA]</scope>
    <source>
        <strain evidence="2">NIES-80</strain>
    </source>
</reference>
<dbReference type="RefSeq" id="WP_201275441.1">
    <property type="nucleotide sequence ID" value="NZ_BJCF01000013.1"/>
</dbReference>
<evidence type="ECO:0000313" key="2">
    <source>
        <dbReference type="Proteomes" id="UP000299367"/>
    </source>
</evidence>
<dbReference type="Proteomes" id="UP000299367">
    <property type="component" value="Unassembled WGS sequence"/>
</dbReference>
<dbReference type="Gene3D" id="3.40.50.300">
    <property type="entry name" value="P-loop containing nucleotide triphosphate hydrolases"/>
    <property type="match status" value="1"/>
</dbReference>
<protein>
    <recommendedName>
        <fullName evidence="3">Sulfotransferase</fullName>
    </recommendedName>
</protein>
<name>A0A480A9U3_9CYAN</name>
<dbReference type="Pfam" id="PF13469">
    <property type="entry name" value="Sulfotransfer_3"/>
    <property type="match status" value="1"/>
</dbReference>
<gene>
    <name evidence="1" type="ORF">NIES80_15580</name>
</gene>
<evidence type="ECO:0000313" key="1">
    <source>
        <dbReference type="EMBL" id="GCL41860.1"/>
    </source>
</evidence>
<proteinExistence type="predicted"/>
<dbReference type="EMBL" id="BJCF01000013">
    <property type="protein sequence ID" value="GCL41860.1"/>
    <property type="molecule type" value="Genomic_DNA"/>
</dbReference>